<dbReference type="Pfam" id="PF12784">
    <property type="entry name" value="PDDEXK_2"/>
    <property type="match status" value="1"/>
</dbReference>
<comment type="caution">
    <text evidence="1">The sequence shown here is derived from an EMBL/GenBank/DDBJ whole genome shotgun (WGS) entry which is preliminary data.</text>
</comment>
<accession>A0A4R6SSQ4</accession>
<dbReference type="AlphaFoldDB" id="A0A4R6SSQ4"/>
<protein>
    <submittedName>
        <fullName evidence="1">Putative transposase/invertase (TIGR01784 family)</fullName>
    </submittedName>
</protein>
<dbReference type="PANTHER" id="PTHR41317:SF1">
    <property type="entry name" value="PD-(D_E)XK NUCLEASE FAMILY TRANSPOSASE"/>
    <property type="match status" value="1"/>
</dbReference>
<dbReference type="RefSeq" id="WP_133577724.1">
    <property type="nucleotide sequence ID" value="NZ_SNYC01000007.1"/>
</dbReference>
<dbReference type="EMBL" id="SNYC01000007">
    <property type="protein sequence ID" value="TDQ06895.1"/>
    <property type="molecule type" value="Genomic_DNA"/>
</dbReference>
<keyword evidence="2" id="KW-1185">Reference proteome</keyword>
<dbReference type="Proteomes" id="UP000295620">
    <property type="component" value="Unassembled WGS sequence"/>
</dbReference>
<gene>
    <name evidence="1" type="ORF">ATK78_3907</name>
</gene>
<name>A0A4R6SSQ4_9SPHI</name>
<sequence>MKKQLNLPAPLIPEYIDPYSDFGFKHYFGNKDLLIDFLNSIFKGHKVIRSLEYGNLEHRGPKHAYRKTLFDLYCTGENGEKFIVEMQKAKPLYFKDRSIFYTAALIQEQGISVKSGWDYLLTEVYLVAVMDFCFDDTPKDRYFHHIMLMDTYTKKPFYSKLAYIFIEMPKFRKRIHELKTLQDKWLFMLNNLNAMDQIPVSLMNREEFVKLYTIAKIGSLNQNEMTEYQRRLKVERDNFSIGEAYKLEGKLEGRLEGKIEIASKLKAEGMTITKIAQITGFSVSKISDL</sequence>
<dbReference type="NCBIfam" id="TIGR01784">
    <property type="entry name" value="T_den_put_tspse"/>
    <property type="match status" value="1"/>
</dbReference>
<proteinExistence type="predicted"/>
<dbReference type="PANTHER" id="PTHR41317">
    <property type="entry name" value="PD-(D_E)XK NUCLEASE FAMILY TRANSPOSASE"/>
    <property type="match status" value="1"/>
</dbReference>
<evidence type="ECO:0000313" key="1">
    <source>
        <dbReference type="EMBL" id="TDQ06895.1"/>
    </source>
</evidence>
<organism evidence="1 2">
    <name type="scientific">Pedobacter metabolipauper</name>
    <dbReference type="NCBI Taxonomy" id="425513"/>
    <lineage>
        <taxon>Bacteria</taxon>
        <taxon>Pseudomonadati</taxon>
        <taxon>Bacteroidota</taxon>
        <taxon>Sphingobacteriia</taxon>
        <taxon>Sphingobacteriales</taxon>
        <taxon>Sphingobacteriaceae</taxon>
        <taxon>Pedobacter</taxon>
    </lineage>
</organism>
<dbReference type="OrthoDB" id="9803508at2"/>
<dbReference type="InterPro" id="IPR010106">
    <property type="entry name" value="RpnA"/>
</dbReference>
<evidence type="ECO:0000313" key="2">
    <source>
        <dbReference type="Proteomes" id="UP000295620"/>
    </source>
</evidence>
<reference evidence="1 2" key="1">
    <citation type="submission" date="2019-03" db="EMBL/GenBank/DDBJ databases">
        <title>Genomic Encyclopedia of Archaeal and Bacterial Type Strains, Phase II (KMG-II): from individual species to whole genera.</title>
        <authorList>
            <person name="Goeker M."/>
        </authorList>
    </citation>
    <scope>NUCLEOTIDE SEQUENCE [LARGE SCALE GENOMIC DNA]</scope>
    <source>
        <strain evidence="1 2">DSM 19035</strain>
    </source>
</reference>